<accession>I3X084</accession>
<dbReference type="PATRIC" id="fig|1185652.3.peg.724"/>
<dbReference type="EMBL" id="CP003563">
    <property type="protein sequence ID" value="AFL49290.1"/>
    <property type="molecule type" value="Genomic_DNA"/>
</dbReference>
<dbReference type="HOGENOM" id="CLU_3189045_0_0_5"/>
<evidence type="ECO:0000313" key="2">
    <source>
        <dbReference type="Proteomes" id="UP000006180"/>
    </source>
</evidence>
<proteinExistence type="predicted"/>
<reference evidence="1 2" key="1">
    <citation type="journal article" date="2012" name="J. Bacteriol.">
        <title>Complete genome sequence of the broad-host-range strain Sinorhizobium fredii USDA257.</title>
        <authorList>
            <person name="Schuldes J."/>
            <person name="Rodriguez Orbegoso M."/>
            <person name="Schmeisser C."/>
            <person name="Krishnan H.B."/>
            <person name="Daniel R."/>
            <person name="Streit W.R."/>
        </authorList>
    </citation>
    <scope>NUCLEOTIDE SEQUENCE [LARGE SCALE GENOMIC DNA]</scope>
    <source>
        <strain evidence="1 2">USDA 257</strain>
    </source>
</reference>
<protein>
    <submittedName>
        <fullName evidence="1">Uncharacterized protein</fullName>
    </submittedName>
</protein>
<dbReference type="Proteomes" id="UP000006180">
    <property type="component" value="Chromosome"/>
</dbReference>
<sequence>MAIVYDIPGSVAVAKVLATKNAPLLHLFLGDHVKFLCAAQCTSPSP</sequence>
<evidence type="ECO:0000313" key="1">
    <source>
        <dbReference type="EMBL" id="AFL49290.1"/>
    </source>
</evidence>
<name>I3X084_SINF2</name>
<gene>
    <name evidence="1" type="ORF">USDA257_c06970</name>
</gene>
<dbReference type="KEGG" id="sfd:USDA257_c06970"/>
<dbReference type="AlphaFoldDB" id="I3X084"/>
<organism evidence="1 2">
    <name type="scientific">Sinorhizobium fredii (strain USDA 257)</name>
    <dbReference type="NCBI Taxonomy" id="1185652"/>
    <lineage>
        <taxon>Bacteria</taxon>
        <taxon>Pseudomonadati</taxon>
        <taxon>Pseudomonadota</taxon>
        <taxon>Alphaproteobacteria</taxon>
        <taxon>Hyphomicrobiales</taxon>
        <taxon>Rhizobiaceae</taxon>
        <taxon>Sinorhizobium/Ensifer group</taxon>
        <taxon>Sinorhizobium</taxon>
    </lineage>
</organism>